<evidence type="ECO:0000313" key="4">
    <source>
        <dbReference type="EMBL" id="PWW32194.1"/>
    </source>
</evidence>
<dbReference type="Pfam" id="PF01522">
    <property type="entry name" value="Polysacc_deac_1"/>
    <property type="match status" value="1"/>
</dbReference>
<dbReference type="CDD" id="cd00118">
    <property type="entry name" value="LysM"/>
    <property type="match status" value="2"/>
</dbReference>
<proteinExistence type="predicted"/>
<dbReference type="PROSITE" id="PS51677">
    <property type="entry name" value="NODB"/>
    <property type="match status" value="1"/>
</dbReference>
<dbReference type="Proteomes" id="UP000247150">
    <property type="component" value="Unassembled WGS sequence"/>
</dbReference>
<evidence type="ECO:0000259" key="2">
    <source>
        <dbReference type="PROSITE" id="PS51677"/>
    </source>
</evidence>
<evidence type="ECO:0000256" key="1">
    <source>
        <dbReference type="SAM" id="SignalP"/>
    </source>
</evidence>
<sequence>MKKKWFGFIAALLISILSFGNFTQAASYTVQPGDTLWKIASKNQMTVEKIVNHNKLTSTLLLVGQTLDIPESGTYKVVWGDTFYKISVKLGVSMTQLIQANPQINDPNQIYPGQILNIPEKPYTGMIYMGSHSKKVIALTFDDGPEDVYTPQILNILKAKNVKATFFVMGQQVRAYPHLLKQIHSEGHALGNHTWYHPDVRTLTDAQLTQTVQSTTDEIETVTGVKVDLFRPPYGAIHDSQIETLNKLGYRSISWTIDSYDWSGASANEILSRVKPRAVSGGIVLLHNFKDGRKLDGMIEALPEMIDYLRSQGYEFVTIPELLAK</sequence>
<dbReference type="InterPro" id="IPR011330">
    <property type="entry name" value="Glyco_hydro/deAcase_b/a-brl"/>
</dbReference>
<dbReference type="SMART" id="SM00257">
    <property type="entry name" value="LysM"/>
    <property type="match status" value="2"/>
</dbReference>
<reference evidence="4 5" key="1">
    <citation type="submission" date="2018-05" db="EMBL/GenBank/DDBJ databases">
        <title>Freshwater and sediment microbial communities from various areas in North America, analyzing microbe dynamics in response to fracking.</title>
        <authorList>
            <person name="Lamendella R."/>
        </authorList>
    </citation>
    <scope>NUCLEOTIDE SEQUENCE [LARGE SCALE GENOMIC DNA]</scope>
    <source>
        <strain evidence="4 5">15_TX</strain>
    </source>
</reference>
<dbReference type="Gene3D" id="3.10.350.10">
    <property type="entry name" value="LysM domain"/>
    <property type="match status" value="2"/>
</dbReference>
<dbReference type="InterPro" id="IPR002509">
    <property type="entry name" value="NODB_dom"/>
</dbReference>
<dbReference type="OrthoDB" id="9812065at2"/>
<keyword evidence="1" id="KW-0732">Signal</keyword>
<feature type="domain" description="NodB homology" evidence="2">
    <location>
        <begin position="135"/>
        <end position="317"/>
    </location>
</feature>
<dbReference type="AlphaFoldDB" id="A0A2V3AAA4"/>
<dbReference type="InterPro" id="IPR050248">
    <property type="entry name" value="Polysacc_deacetylase_ArnD"/>
</dbReference>
<feature type="domain" description="LysM" evidence="3">
    <location>
        <begin position="73"/>
        <end position="118"/>
    </location>
</feature>
<feature type="signal peptide" evidence="1">
    <location>
        <begin position="1"/>
        <end position="25"/>
    </location>
</feature>
<dbReference type="PANTHER" id="PTHR10587">
    <property type="entry name" value="GLYCOSYL TRANSFERASE-RELATED"/>
    <property type="match status" value="1"/>
</dbReference>
<dbReference type="EMBL" id="QGTW01000001">
    <property type="protein sequence ID" value="PWW32194.1"/>
    <property type="molecule type" value="Genomic_DNA"/>
</dbReference>
<comment type="caution">
    <text evidence="4">The sequence shown here is derived from an EMBL/GenBank/DDBJ whole genome shotgun (WGS) entry which is preliminary data.</text>
</comment>
<feature type="domain" description="LysM" evidence="3">
    <location>
        <begin position="26"/>
        <end position="69"/>
    </location>
</feature>
<organism evidence="4 5">
    <name type="scientific">Cytobacillus oceanisediminis</name>
    <dbReference type="NCBI Taxonomy" id="665099"/>
    <lineage>
        <taxon>Bacteria</taxon>
        <taxon>Bacillati</taxon>
        <taxon>Bacillota</taxon>
        <taxon>Bacilli</taxon>
        <taxon>Bacillales</taxon>
        <taxon>Bacillaceae</taxon>
        <taxon>Cytobacillus</taxon>
    </lineage>
</organism>
<dbReference type="GO" id="GO:0005975">
    <property type="term" value="P:carbohydrate metabolic process"/>
    <property type="evidence" value="ECO:0007669"/>
    <property type="project" value="InterPro"/>
</dbReference>
<feature type="chain" id="PRO_5016139081" evidence="1">
    <location>
        <begin position="26"/>
        <end position="325"/>
    </location>
</feature>
<dbReference type="PROSITE" id="PS51782">
    <property type="entry name" value="LYSM"/>
    <property type="match status" value="2"/>
</dbReference>
<dbReference type="SUPFAM" id="SSF88713">
    <property type="entry name" value="Glycoside hydrolase/deacetylase"/>
    <property type="match status" value="1"/>
</dbReference>
<dbReference type="Gene3D" id="3.20.20.370">
    <property type="entry name" value="Glycoside hydrolase/deacetylase"/>
    <property type="match status" value="1"/>
</dbReference>
<dbReference type="GO" id="GO:0016810">
    <property type="term" value="F:hydrolase activity, acting on carbon-nitrogen (but not peptide) bonds"/>
    <property type="evidence" value="ECO:0007669"/>
    <property type="project" value="InterPro"/>
</dbReference>
<dbReference type="InterPro" id="IPR018392">
    <property type="entry name" value="LysM"/>
</dbReference>
<dbReference type="SUPFAM" id="SSF54106">
    <property type="entry name" value="LysM domain"/>
    <property type="match status" value="2"/>
</dbReference>
<name>A0A2V3AAA4_9BACI</name>
<dbReference type="RefSeq" id="WP_110063156.1">
    <property type="nucleotide sequence ID" value="NZ_QGTW01000001.1"/>
</dbReference>
<dbReference type="InterPro" id="IPR036779">
    <property type="entry name" value="LysM_dom_sf"/>
</dbReference>
<evidence type="ECO:0000259" key="3">
    <source>
        <dbReference type="PROSITE" id="PS51782"/>
    </source>
</evidence>
<accession>A0A2V3AAA4</accession>
<protein>
    <submittedName>
        <fullName evidence="4">Peptidoglycan/xylan/chitin deacetylase (PgdA/CDA1 family)</fullName>
    </submittedName>
</protein>
<evidence type="ECO:0000313" key="5">
    <source>
        <dbReference type="Proteomes" id="UP000247150"/>
    </source>
</evidence>
<dbReference type="CDD" id="cd10917">
    <property type="entry name" value="CE4_NodB_like_6s_7s"/>
    <property type="match status" value="1"/>
</dbReference>
<dbReference type="Pfam" id="PF01476">
    <property type="entry name" value="LysM"/>
    <property type="match status" value="2"/>
</dbReference>
<gene>
    <name evidence="4" type="ORF">DFO73_101457</name>
</gene>